<dbReference type="AlphaFoldDB" id="A0A9D2QK12"/>
<sequence length="127" mass="14838">MNKYDRMIEINRERSDEKIAAAKLAIRKLLDQGERVSVPQLVKMTGASRGFFYKNPIVRAEIDRAMEQQAGTINPRRGILDKAMEGRIDLLQEEIFRLRQENQALHAENQRLQKIISKKSRSEFRNL</sequence>
<reference evidence="2" key="2">
    <citation type="submission" date="2021-04" db="EMBL/GenBank/DDBJ databases">
        <authorList>
            <person name="Gilroy R."/>
        </authorList>
    </citation>
    <scope>NUCLEOTIDE SEQUENCE</scope>
    <source>
        <strain evidence="2">ChiBcec1-1630</strain>
    </source>
</reference>
<keyword evidence="1" id="KW-0175">Coiled coil</keyword>
<comment type="caution">
    <text evidence="2">The sequence shown here is derived from an EMBL/GenBank/DDBJ whole genome shotgun (WGS) entry which is preliminary data.</text>
</comment>
<accession>A0A9D2QK12</accession>
<dbReference type="Proteomes" id="UP000823922">
    <property type="component" value="Unassembled WGS sequence"/>
</dbReference>
<evidence type="ECO:0008006" key="4">
    <source>
        <dbReference type="Google" id="ProtNLM"/>
    </source>
</evidence>
<dbReference type="InterPro" id="IPR046229">
    <property type="entry name" value="TnpC-like"/>
</dbReference>
<name>A0A9D2QK12_9FIRM</name>
<dbReference type="EMBL" id="DWVS01000344">
    <property type="protein sequence ID" value="HJC88974.1"/>
    <property type="molecule type" value="Genomic_DNA"/>
</dbReference>
<gene>
    <name evidence="2" type="ORF">H9926_13290</name>
</gene>
<dbReference type="Pfam" id="PF19776">
    <property type="entry name" value="DUF6262"/>
    <property type="match status" value="1"/>
</dbReference>
<protein>
    <recommendedName>
        <fullName evidence="4">Transposase</fullName>
    </recommendedName>
</protein>
<organism evidence="2 3">
    <name type="scientific">Candidatus Eisenbergiella intestinigallinarum</name>
    <dbReference type="NCBI Taxonomy" id="2838549"/>
    <lineage>
        <taxon>Bacteria</taxon>
        <taxon>Bacillati</taxon>
        <taxon>Bacillota</taxon>
        <taxon>Clostridia</taxon>
        <taxon>Lachnospirales</taxon>
        <taxon>Lachnospiraceae</taxon>
        <taxon>Eisenbergiella</taxon>
    </lineage>
</organism>
<evidence type="ECO:0000256" key="1">
    <source>
        <dbReference type="SAM" id="Coils"/>
    </source>
</evidence>
<proteinExistence type="predicted"/>
<evidence type="ECO:0000313" key="3">
    <source>
        <dbReference type="Proteomes" id="UP000823922"/>
    </source>
</evidence>
<feature type="coiled-coil region" evidence="1">
    <location>
        <begin position="88"/>
        <end position="115"/>
    </location>
</feature>
<reference evidence="2" key="1">
    <citation type="journal article" date="2021" name="PeerJ">
        <title>Extensive microbial diversity within the chicken gut microbiome revealed by metagenomics and culture.</title>
        <authorList>
            <person name="Gilroy R."/>
            <person name="Ravi A."/>
            <person name="Getino M."/>
            <person name="Pursley I."/>
            <person name="Horton D.L."/>
            <person name="Alikhan N.F."/>
            <person name="Baker D."/>
            <person name="Gharbi K."/>
            <person name="Hall N."/>
            <person name="Watson M."/>
            <person name="Adriaenssens E.M."/>
            <person name="Foster-Nyarko E."/>
            <person name="Jarju S."/>
            <person name="Secka A."/>
            <person name="Antonio M."/>
            <person name="Oren A."/>
            <person name="Chaudhuri R.R."/>
            <person name="La Ragione R."/>
            <person name="Hildebrand F."/>
            <person name="Pallen M.J."/>
        </authorList>
    </citation>
    <scope>NUCLEOTIDE SEQUENCE</scope>
    <source>
        <strain evidence="2">ChiBcec1-1630</strain>
    </source>
</reference>
<evidence type="ECO:0000313" key="2">
    <source>
        <dbReference type="EMBL" id="HJC88974.1"/>
    </source>
</evidence>